<dbReference type="PROSITE" id="PS50096">
    <property type="entry name" value="IQ"/>
    <property type="match status" value="1"/>
</dbReference>
<dbReference type="CDD" id="cd23767">
    <property type="entry name" value="IQCD"/>
    <property type="match status" value="1"/>
</dbReference>
<evidence type="ECO:0000313" key="3">
    <source>
        <dbReference type="Proteomes" id="UP000186594"/>
    </source>
</evidence>
<evidence type="ECO:0000256" key="1">
    <source>
        <dbReference type="SAM" id="MobiDB-lite"/>
    </source>
</evidence>
<keyword evidence="3" id="KW-1185">Reference proteome</keyword>
<dbReference type="OrthoDB" id="2148418at2759"/>
<feature type="region of interest" description="Disordered" evidence="1">
    <location>
        <begin position="94"/>
        <end position="124"/>
    </location>
</feature>
<accession>A0A1U7LHX7</accession>
<dbReference type="Gene3D" id="1.20.5.190">
    <property type="match status" value="1"/>
</dbReference>
<comment type="caution">
    <text evidence="2">The sequence shown here is derived from an EMBL/GenBank/DDBJ whole genome shotgun (WGS) entry which is preliminary data.</text>
</comment>
<feature type="region of interest" description="Disordered" evidence="1">
    <location>
        <begin position="398"/>
        <end position="427"/>
    </location>
</feature>
<name>A0A1U7LHX7_NEOID</name>
<proteinExistence type="predicted"/>
<gene>
    <name evidence="2" type="ORF">NEOLI_005335</name>
</gene>
<protein>
    <submittedName>
        <fullName evidence="2">Uncharacterized protein</fullName>
    </submittedName>
</protein>
<sequence length="500" mass="55909">HGEPPIRAGRLALRSSPRTVELRAVCDRGVGADQDRGVLRAQQVREMRAFGARQRQRSTAGTGYARVCRLGIGQRDKGRSRVVVVVVREVGCEAGEGSGHPSRVSRSASRASRSASRLPSMDSCHTPPRLRSILFGTPSAAQRRLYQQLQLASRRPAVFLAPPSKHSPAPDRRFSRRQSYITATKTVERDSRDLALRRPHLPHLPHLQDPAQLFLTAPGSIERIKKPRRRTSTIRRLSQRRCSQTHQNAKITPNCPLPLSHPDAAVRIQKLFRGWLARKSLDLQESIDAAIKIQAWWRARKHACTKSRSASIIQSCWRDYRSRQRKDAAFNVQKMWNLLVKKRGLETSEILASNSTNPNSLLFSFLNKYDEKKARAAAIEPQVEPKLENKTSPDIHMEDVAHDTSSPKNLNPLNPLLGNNPAARGSVPNRLHDQVHRKVESNRPAILAVPLGPSLPGSKFVSHLPSPRILQTSSSRILQKSPSRKLALPSPSRILAQKKV</sequence>
<feature type="compositionally biased region" description="Polar residues" evidence="1">
    <location>
        <begin position="472"/>
        <end position="481"/>
    </location>
</feature>
<feature type="region of interest" description="Disordered" evidence="1">
    <location>
        <begin position="472"/>
        <end position="500"/>
    </location>
</feature>
<reference evidence="2 3" key="1">
    <citation type="submission" date="2016-04" db="EMBL/GenBank/DDBJ databases">
        <title>Evolutionary innovation and constraint leading to complex multicellularity in the Ascomycota.</title>
        <authorList>
            <person name="Cisse O."/>
            <person name="Nguyen A."/>
            <person name="Hewitt D.A."/>
            <person name="Jedd G."/>
            <person name="Stajich J.E."/>
        </authorList>
    </citation>
    <scope>NUCLEOTIDE SEQUENCE [LARGE SCALE GENOMIC DNA]</scope>
    <source>
        <strain evidence="2 3">DAH-3</strain>
    </source>
</reference>
<feature type="compositionally biased region" description="Low complexity" evidence="1">
    <location>
        <begin position="407"/>
        <end position="421"/>
    </location>
</feature>
<dbReference type="STRING" id="1198029.A0A1U7LHX7"/>
<feature type="non-terminal residue" evidence="2">
    <location>
        <position position="1"/>
    </location>
</feature>
<dbReference type="EMBL" id="LXFE01003615">
    <property type="protein sequence ID" value="OLL22249.1"/>
    <property type="molecule type" value="Genomic_DNA"/>
</dbReference>
<dbReference type="SMART" id="SM00015">
    <property type="entry name" value="IQ"/>
    <property type="match status" value="3"/>
</dbReference>
<dbReference type="Proteomes" id="UP000186594">
    <property type="component" value="Unassembled WGS sequence"/>
</dbReference>
<feature type="compositionally biased region" description="Low complexity" evidence="1">
    <location>
        <begin position="102"/>
        <end position="117"/>
    </location>
</feature>
<organism evidence="2 3">
    <name type="scientific">Neolecta irregularis (strain DAH-3)</name>
    <dbReference type="NCBI Taxonomy" id="1198029"/>
    <lineage>
        <taxon>Eukaryota</taxon>
        <taxon>Fungi</taxon>
        <taxon>Dikarya</taxon>
        <taxon>Ascomycota</taxon>
        <taxon>Taphrinomycotina</taxon>
        <taxon>Neolectales</taxon>
        <taxon>Neolectaceae</taxon>
        <taxon>Neolecta</taxon>
    </lineage>
</organism>
<evidence type="ECO:0000313" key="2">
    <source>
        <dbReference type="EMBL" id="OLL22249.1"/>
    </source>
</evidence>
<dbReference type="AlphaFoldDB" id="A0A1U7LHX7"/>
<dbReference type="Pfam" id="PF00612">
    <property type="entry name" value="IQ"/>
    <property type="match status" value="2"/>
</dbReference>
<dbReference type="InterPro" id="IPR000048">
    <property type="entry name" value="IQ_motif_EF-hand-BS"/>
</dbReference>